<feature type="transmembrane region" description="Helical" evidence="9">
    <location>
        <begin position="54"/>
        <end position="75"/>
    </location>
</feature>
<feature type="transmembrane region" description="Helical" evidence="9">
    <location>
        <begin position="135"/>
        <end position="159"/>
    </location>
</feature>
<dbReference type="InterPro" id="IPR047817">
    <property type="entry name" value="ABC2_TM_bact-type"/>
</dbReference>
<feature type="transmembrane region" description="Helical" evidence="9">
    <location>
        <begin position="25"/>
        <end position="48"/>
    </location>
</feature>
<evidence type="ECO:0000256" key="7">
    <source>
        <dbReference type="ARBA" id="ARBA00022989"/>
    </source>
</evidence>
<keyword evidence="7 9" id="KW-1133">Transmembrane helix</keyword>
<evidence type="ECO:0000256" key="1">
    <source>
        <dbReference type="ARBA" id="ARBA00004429"/>
    </source>
</evidence>
<gene>
    <name evidence="11" type="ORF">MNKW57_30520</name>
</gene>
<reference evidence="11 12" key="1">
    <citation type="submission" date="2023-04" db="EMBL/GenBank/DDBJ databases">
        <title>Marinobulbifer ophiurae gen. nov., sp. Nov., isolate from tissue of brittle star Ophioplocus japonicus.</title>
        <authorList>
            <person name="Kawano K."/>
            <person name="Sawayama S."/>
            <person name="Nakagawa S."/>
        </authorList>
    </citation>
    <scope>NUCLEOTIDE SEQUENCE [LARGE SCALE GENOMIC DNA]</scope>
    <source>
        <strain evidence="11 12">NKW57</strain>
    </source>
</reference>
<evidence type="ECO:0000256" key="3">
    <source>
        <dbReference type="ARBA" id="ARBA00022448"/>
    </source>
</evidence>
<evidence type="ECO:0000256" key="6">
    <source>
        <dbReference type="ARBA" id="ARBA00022692"/>
    </source>
</evidence>
<keyword evidence="5" id="KW-0997">Cell inner membrane</keyword>
<dbReference type="PRINTS" id="PR00164">
    <property type="entry name" value="ABC2TRNSPORT"/>
</dbReference>
<name>A0ABQ6M2Z9_9GAMM</name>
<evidence type="ECO:0000313" key="11">
    <source>
        <dbReference type="EMBL" id="GMG88731.1"/>
    </source>
</evidence>
<keyword evidence="6 9" id="KW-0812">Transmembrane</keyword>
<dbReference type="PROSITE" id="PS51012">
    <property type="entry name" value="ABC_TM2"/>
    <property type="match status" value="1"/>
</dbReference>
<feature type="transmembrane region" description="Helical" evidence="9">
    <location>
        <begin position="96"/>
        <end position="123"/>
    </location>
</feature>
<feature type="transmembrane region" description="Helical" evidence="9">
    <location>
        <begin position="166"/>
        <end position="185"/>
    </location>
</feature>
<sequence>MNKIDYPALTSYLFWSELKSDMNKFMLGALWWVLEPALYVAVFYFLFAELRGRADFALVLVCGIVTWQWLIGIITSGASSVLKKKNLVQNFRVHPFAFPVVILLVNTFKYGVVLSFAIALFIWKDAFNPGTAVDFGLWFSAAIITAFSYAVLFSVATPFFPDLQMVISRAAMLMMFLSGVIFPISQMSPEAQALLYWNPFAHLIEGVRDLLLYGEAGDRQKLLIILVSHIPILLISYTLLSRLRGEIPKRLV</sequence>
<evidence type="ECO:0000256" key="8">
    <source>
        <dbReference type="ARBA" id="ARBA00023136"/>
    </source>
</evidence>
<dbReference type="Proteomes" id="UP001224392">
    <property type="component" value="Unassembled WGS sequence"/>
</dbReference>
<dbReference type="InterPro" id="IPR000412">
    <property type="entry name" value="ABC_2_transport"/>
</dbReference>
<evidence type="ECO:0000256" key="5">
    <source>
        <dbReference type="ARBA" id="ARBA00022519"/>
    </source>
</evidence>
<dbReference type="PANTHER" id="PTHR30413">
    <property type="entry name" value="INNER MEMBRANE TRANSPORT PERMEASE"/>
    <property type="match status" value="1"/>
</dbReference>
<comment type="similarity">
    <text evidence="2 9">Belongs to the ABC-2 integral membrane protein family.</text>
</comment>
<dbReference type="EMBL" id="BSYJ01000008">
    <property type="protein sequence ID" value="GMG88731.1"/>
    <property type="molecule type" value="Genomic_DNA"/>
</dbReference>
<accession>A0ABQ6M2Z9</accession>
<evidence type="ECO:0000313" key="12">
    <source>
        <dbReference type="Proteomes" id="UP001224392"/>
    </source>
</evidence>
<organism evidence="11 12">
    <name type="scientific">Biformimicrobium ophioploci</name>
    <dbReference type="NCBI Taxonomy" id="3036711"/>
    <lineage>
        <taxon>Bacteria</taxon>
        <taxon>Pseudomonadati</taxon>
        <taxon>Pseudomonadota</taxon>
        <taxon>Gammaproteobacteria</taxon>
        <taxon>Cellvibrionales</taxon>
        <taxon>Microbulbiferaceae</taxon>
        <taxon>Biformimicrobium</taxon>
    </lineage>
</organism>
<protein>
    <recommendedName>
        <fullName evidence="9">Transport permease protein</fullName>
    </recommendedName>
</protein>
<dbReference type="Pfam" id="PF01061">
    <property type="entry name" value="ABC2_membrane"/>
    <property type="match status" value="1"/>
</dbReference>
<keyword evidence="3 9" id="KW-0813">Transport</keyword>
<dbReference type="InterPro" id="IPR013525">
    <property type="entry name" value="ABC2_TM"/>
</dbReference>
<keyword evidence="12" id="KW-1185">Reference proteome</keyword>
<evidence type="ECO:0000259" key="10">
    <source>
        <dbReference type="PROSITE" id="PS51012"/>
    </source>
</evidence>
<keyword evidence="8 9" id="KW-0472">Membrane</keyword>
<evidence type="ECO:0000256" key="4">
    <source>
        <dbReference type="ARBA" id="ARBA00022475"/>
    </source>
</evidence>
<dbReference type="RefSeq" id="WP_285765338.1">
    <property type="nucleotide sequence ID" value="NZ_BSYJ01000008.1"/>
</dbReference>
<feature type="domain" description="ABC transmembrane type-2" evidence="10">
    <location>
        <begin position="27"/>
        <end position="243"/>
    </location>
</feature>
<feature type="transmembrane region" description="Helical" evidence="9">
    <location>
        <begin position="222"/>
        <end position="240"/>
    </location>
</feature>
<comment type="subcellular location">
    <subcellularLocation>
        <location evidence="1 9">Cell inner membrane</location>
        <topology evidence="1 9">Multi-pass membrane protein</topology>
    </subcellularLocation>
</comment>
<evidence type="ECO:0000256" key="9">
    <source>
        <dbReference type="RuleBase" id="RU361157"/>
    </source>
</evidence>
<proteinExistence type="inferred from homology"/>
<dbReference type="PANTHER" id="PTHR30413:SF8">
    <property type="entry name" value="TRANSPORT PERMEASE PROTEIN"/>
    <property type="match status" value="1"/>
</dbReference>
<keyword evidence="4 9" id="KW-1003">Cell membrane</keyword>
<evidence type="ECO:0000256" key="2">
    <source>
        <dbReference type="ARBA" id="ARBA00007783"/>
    </source>
</evidence>
<comment type="caution">
    <text evidence="11">The sequence shown here is derived from an EMBL/GenBank/DDBJ whole genome shotgun (WGS) entry which is preliminary data.</text>
</comment>